<dbReference type="EMBL" id="JAFIMR010000021">
    <property type="protein sequence ID" value="KAI1865701.1"/>
    <property type="molecule type" value="Genomic_DNA"/>
</dbReference>
<gene>
    <name evidence="2" type="ORF">JX265_008024</name>
</gene>
<comment type="caution">
    <text evidence="2">The sequence shown here is derived from an EMBL/GenBank/DDBJ whole genome shotgun (WGS) entry which is preliminary data.</text>
</comment>
<dbReference type="PANTHER" id="PTHR47332:SF6">
    <property type="entry name" value="SET DOMAIN-CONTAINING PROTEIN"/>
    <property type="match status" value="1"/>
</dbReference>
<name>A0A9P9WJ22_9PEZI</name>
<accession>A0A9P9WJ22</accession>
<dbReference type="Gene3D" id="2.170.270.10">
    <property type="entry name" value="SET domain"/>
    <property type="match status" value="1"/>
</dbReference>
<dbReference type="InterPro" id="IPR053185">
    <property type="entry name" value="SET_domain_protein"/>
</dbReference>
<feature type="domain" description="SET" evidence="1">
    <location>
        <begin position="88"/>
        <end position="240"/>
    </location>
</feature>
<keyword evidence="3" id="KW-1185">Reference proteome</keyword>
<dbReference type="PROSITE" id="PS50280">
    <property type="entry name" value="SET"/>
    <property type="match status" value="1"/>
</dbReference>
<protein>
    <recommendedName>
        <fullName evidence="1">SET domain-containing protein</fullName>
    </recommendedName>
</protein>
<dbReference type="CDD" id="cd20071">
    <property type="entry name" value="SET_SMYD"/>
    <property type="match status" value="1"/>
</dbReference>
<evidence type="ECO:0000313" key="3">
    <source>
        <dbReference type="Proteomes" id="UP000829685"/>
    </source>
</evidence>
<dbReference type="AlphaFoldDB" id="A0A9P9WJ22"/>
<evidence type="ECO:0000313" key="2">
    <source>
        <dbReference type="EMBL" id="KAI1865701.1"/>
    </source>
</evidence>
<dbReference type="PANTHER" id="PTHR47332">
    <property type="entry name" value="SET DOMAIN-CONTAINING PROTEIN 5"/>
    <property type="match status" value="1"/>
</dbReference>
<organism evidence="2 3">
    <name type="scientific">Neoarthrinium moseri</name>
    <dbReference type="NCBI Taxonomy" id="1658444"/>
    <lineage>
        <taxon>Eukaryota</taxon>
        <taxon>Fungi</taxon>
        <taxon>Dikarya</taxon>
        <taxon>Ascomycota</taxon>
        <taxon>Pezizomycotina</taxon>
        <taxon>Sordariomycetes</taxon>
        <taxon>Xylariomycetidae</taxon>
        <taxon>Amphisphaeriales</taxon>
        <taxon>Apiosporaceae</taxon>
        <taxon>Neoarthrinium</taxon>
    </lineage>
</organism>
<reference evidence="2" key="1">
    <citation type="submission" date="2021-03" db="EMBL/GenBank/DDBJ databases">
        <title>Revisited historic fungal species revealed as producer of novel bioactive compounds through whole genome sequencing and comparative genomics.</title>
        <authorList>
            <person name="Vignolle G.A."/>
            <person name="Hochenegger N."/>
            <person name="Mach R.L."/>
            <person name="Mach-Aigner A.R."/>
            <person name="Javad Rahimi M."/>
            <person name="Salim K.A."/>
            <person name="Chan C.M."/>
            <person name="Lim L.B.L."/>
            <person name="Cai F."/>
            <person name="Druzhinina I.S."/>
            <person name="U'Ren J.M."/>
            <person name="Derntl C."/>
        </authorList>
    </citation>
    <scope>NUCLEOTIDE SEQUENCE</scope>
    <source>
        <strain evidence="2">TUCIM 5799</strain>
    </source>
</reference>
<dbReference type="Pfam" id="PF00856">
    <property type="entry name" value="SET"/>
    <property type="match status" value="1"/>
</dbReference>
<dbReference type="SMART" id="SM00317">
    <property type="entry name" value="SET"/>
    <property type="match status" value="1"/>
</dbReference>
<dbReference type="Proteomes" id="UP000829685">
    <property type="component" value="Unassembled WGS sequence"/>
</dbReference>
<dbReference type="SUPFAM" id="SSF82199">
    <property type="entry name" value="SET domain"/>
    <property type="match status" value="1"/>
</dbReference>
<proteinExistence type="predicted"/>
<sequence length="386" mass="43237">MRPSQCLQVHGSSKYGNQSVNRDVPAGWAQGEICQTLGRERYCVFTLPEFSGGDGVSIITTRSRLSDLASKQPFQSGNPPANTHVQAGTSTIYRQAELPEKGIGLLATAPIRAGQRIMSRTPALIVDGRLMQGLERNRMSQLLAQAVQELPTPHRKRFLDLSTHSSVSTFADRVYQIFAVNNFRTSLNGWDFQSTFTEVSRLNHDCRPNSVYYFDPQTFSHKVMAVRNIVPGEELTISYIDGFQSRAARQDQLLRHWGFSCSCHVCQSDAHIAEESDSRVAQILELWKELDDYSPSSSATPEKAELLVELYGLEGMEGRIQEAYYRAAIEFNALGLSSQAMKYARLCLDKGLAFKGPGRPFIDSMKELLRDAEAHHSWKSRIRAPI</sequence>
<evidence type="ECO:0000259" key="1">
    <source>
        <dbReference type="PROSITE" id="PS50280"/>
    </source>
</evidence>
<dbReference type="InterPro" id="IPR001214">
    <property type="entry name" value="SET_dom"/>
</dbReference>
<dbReference type="InterPro" id="IPR046341">
    <property type="entry name" value="SET_dom_sf"/>
</dbReference>